<sequence length="194" mass="21464">MARSKVFDEELVLRNAMNLFWEKGYNATSAQDLTESLAISRSSLYDTYGDKHSLFIKALRLYRTERFDSTMKEASETPDAEAWLRMLFESVKADALGSGSVKGCFMVNTAVELAASDTEVADIVNNIMADFDAAARKVIKKGQENGTITTRHSARALARFVFNALNGIRVTVKFNTGKQVFEDIIAVCLSALKA</sequence>
<accession>A0A917IVN1</accession>
<proteinExistence type="predicted"/>
<feature type="DNA-binding region" description="H-T-H motif" evidence="4">
    <location>
        <begin position="29"/>
        <end position="48"/>
    </location>
</feature>
<keyword evidence="2 4" id="KW-0238">DNA-binding</keyword>
<evidence type="ECO:0000256" key="2">
    <source>
        <dbReference type="ARBA" id="ARBA00023125"/>
    </source>
</evidence>
<dbReference type="SUPFAM" id="SSF46689">
    <property type="entry name" value="Homeodomain-like"/>
    <property type="match status" value="1"/>
</dbReference>
<evidence type="ECO:0000313" key="6">
    <source>
        <dbReference type="EMBL" id="GGH64531.1"/>
    </source>
</evidence>
<keyword evidence="1" id="KW-0805">Transcription regulation</keyword>
<dbReference type="SUPFAM" id="SSF48498">
    <property type="entry name" value="Tetracyclin repressor-like, C-terminal domain"/>
    <property type="match status" value="1"/>
</dbReference>
<dbReference type="Gene3D" id="1.10.357.10">
    <property type="entry name" value="Tetracycline Repressor, domain 2"/>
    <property type="match status" value="1"/>
</dbReference>
<dbReference type="InterPro" id="IPR009057">
    <property type="entry name" value="Homeodomain-like_sf"/>
</dbReference>
<dbReference type="GO" id="GO:0003677">
    <property type="term" value="F:DNA binding"/>
    <property type="evidence" value="ECO:0007669"/>
    <property type="project" value="UniProtKB-UniRule"/>
</dbReference>
<dbReference type="PANTHER" id="PTHR47506:SF1">
    <property type="entry name" value="HTH-TYPE TRANSCRIPTIONAL REGULATOR YJDC"/>
    <property type="match status" value="1"/>
</dbReference>
<evidence type="ECO:0000256" key="1">
    <source>
        <dbReference type="ARBA" id="ARBA00023015"/>
    </source>
</evidence>
<dbReference type="InterPro" id="IPR011075">
    <property type="entry name" value="TetR_C"/>
</dbReference>
<organism evidence="6 7">
    <name type="scientific">Filimonas zeae</name>
    <dbReference type="NCBI Taxonomy" id="1737353"/>
    <lineage>
        <taxon>Bacteria</taxon>
        <taxon>Pseudomonadati</taxon>
        <taxon>Bacteroidota</taxon>
        <taxon>Chitinophagia</taxon>
        <taxon>Chitinophagales</taxon>
        <taxon>Chitinophagaceae</taxon>
        <taxon>Filimonas</taxon>
    </lineage>
</organism>
<evidence type="ECO:0000256" key="4">
    <source>
        <dbReference type="PROSITE-ProRule" id="PRU00335"/>
    </source>
</evidence>
<comment type="caution">
    <text evidence="6">The sequence shown here is derived from an EMBL/GenBank/DDBJ whole genome shotgun (WGS) entry which is preliminary data.</text>
</comment>
<dbReference type="AlphaFoldDB" id="A0A917IVN1"/>
<reference evidence="6" key="2">
    <citation type="submission" date="2020-09" db="EMBL/GenBank/DDBJ databases">
        <authorList>
            <person name="Sun Q."/>
            <person name="Zhou Y."/>
        </authorList>
    </citation>
    <scope>NUCLEOTIDE SEQUENCE</scope>
    <source>
        <strain evidence="6">CGMCC 1.15290</strain>
    </source>
</reference>
<evidence type="ECO:0000256" key="3">
    <source>
        <dbReference type="ARBA" id="ARBA00023163"/>
    </source>
</evidence>
<evidence type="ECO:0000259" key="5">
    <source>
        <dbReference type="PROSITE" id="PS50977"/>
    </source>
</evidence>
<dbReference type="Pfam" id="PF16925">
    <property type="entry name" value="TetR_C_13"/>
    <property type="match status" value="1"/>
</dbReference>
<keyword evidence="3" id="KW-0804">Transcription</keyword>
<dbReference type="Pfam" id="PF00440">
    <property type="entry name" value="TetR_N"/>
    <property type="match status" value="1"/>
</dbReference>
<feature type="domain" description="HTH tetR-type" evidence="5">
    <location>
        <begin position="6"/>
        <end position="66"/>
    </location>
</feature>
<dbReference type="RefSeq" id="WP_188951573.1">
    <property type="nucleotide sequence ID" value="NZ_BMIB01000002.1"/>
</dbReference>
<reference evidence="6" key="1">
    <citation type="journal article" date="2014" name="Int. J. Syst. Evol. Microbiol.">
        <title>Complete genome sequence of Corynebacterium casei LMG S-19264T (=DSM 44701T), isolated from a smear-ripened cheese.</title>
        <authorList>
            <consortium name="US DOE Joint Genome Institute (JGI-PGF)"/>
            <person name="Walter F."/>
            <person name="Albersmeier A."/>
            <person name="Kalinowski J."/>
            <person name="Ruckert C."/>
        </authorList>
    </citation>
    <scope>NUCLEOTIDE SEQUENCE</scope>
    <source>
        <strain evidence="6">CGMCC 1.15290</strain>
    </source>
</reference>
<name>A0A917IVN1_9BACT</name>
<dbReference type="EMBL" id="BMIB01000002">
    <property type="protein sequence ID" value="GGH64531.1"/>
    <property type="molecule type" value="Genomic_DNA"/>
</dbReference>
<keyword evidence="7" id="KW-1185">Reference proteome</keyword>
<dbReference type="PANTHER" id="PTHR47506">
    <property type="entry name" value="TRANSCRIPTIONAL REGULATORY PROTEIN"/>
    <property type="match status" value="1"/>
</dbReference>
<dbReference type="Gene3D" id="1.10.10.60">
    <property type="entry name" value="Homeodomain-like"/>
    <property type="match status" value="1"/>
</dbReference>
<dbReference type="PROSITE" id="PS50977">
    <property type="entry name" value="HTH_TETR_2"/>
    <property type="match status" value="1"/>
</dbReference>
<evidence type="ECO:0000313" key="7">
    <source>
        <dbReference type="Proteomes" id="UP000627292"/>
    </source>
</evidence>
<dbReference type="Proteomes" id="UP000627292">
    <property type="component" value="Unassembled WGS sequence"/>
</dbReference>
<gene>
    <name evidence="6" type="ORF">GCM10011379_16680</name>
</gene>
<protein>
    <submittedName>
        <fullName evidence="6">TetR family transcriptional regulator</fullName>
    </submittedName>
</protein>
<dbReference type="InterPro" id="IPR001647">
    <property type="entry name" value="HTH_TetR"/>
</dbReference>
<dbReference type="InterPro" id="IPR036271">
    <property type="entry name" value="Tet_transcr_reg_TetR-rel_C_sf"/>
</dbReference>